<comment type="subunit">
    <text evidence="5">V-ATPase is a heteromultimeric enzyme made up of two complexes: the ATP-hydrolytic V1 complex and the proton translocation V0 complex.</text>
</comment>
<dbReference type="NCBIfam" id="TIGR01147">
    <property type="entry name" value="V_ATP_synt_G"/>
    <property type="match status" value="1"/>
</dbReference>
<dbReference type="OrthoDB" id="250802at2759"/>
<keyword evidence="7" id="KW-1185">Reference proteome</keyword>
<evidence type="ECO:0000256" key="5">
    <source>
        <dbReference type="RuleBase" id="RU364019"/>
    </source>
</evidence>
<dbReference type="AlphaFoldDB" id="W6MK61"/>
<reference evidence="6" key="1">
    <citation type="submission" date="2013-12" db="EMBL/GenBank/DDBJ databases">
        <authorList>
            <person name="Genoscope - CEA"/>
        </authorList>
    </citation>
    <scope>NUCLEOTIDE SEQUENCE</scope>
    <source>
        <strain evidence="6">CBS 1993</strain>
    </source>
</reference>
<evidence type="ECO:0000256" key="3">
    <source>
        <dbReference type="ARBA" id="ARBA00022781"/>
    </source>
</evidence>
<dbReference type="PANTHER" id="PTHR12713:SF11">
    <property type="entry name" value="V-TYPE PROTON ATPASE SUBUNIT G"/>
    <property type="match status" value="1"/>
</dbReference>
<comment type="function">
    <text evidence="5">Subunit of the V1 complex of vacuolar(H+)-ATPase (V-ATPase), a multisubunit enzyme composed of a peripheral complex (V1) that hydrolyzes ATP and a membrane integral complex (V0) that translocates protons. V-ATPase is responsible for acidifying and maintaining the pH of intracellular compartments and in some cell types, is targeted to the plasma membrane, where it is responsible for acidifying the extracellular environment.</text>
</comment>
<proteinExistence type="inferred from homology"/>
<dbReference type="InterPro" id="IPR005124">
    <property type="entry name" value="V-ATPase_G"/>
</dbReference>
<dbReference type="GO" id="GO:0000221">
    <property type="term" value="C:vacuolar proton-transporting V-type ATPase, V1 domain"/>
    <property type="evidence" value="ECO:0007669"/>
    <property type="project" value="TreeGrafter"/>
</dbReference>
<accession>W6MK61</accession>
<name>W6MK61_9ASCO</name>
<dbReference type="HOGENOM" id="CLU_125101_2_1_1"/>
<evidence type="ECO:0000313" key="7">
    <source>
        <dbReference type="Proteomes" id="UP000019384"/>
    </source>
</evidence>
<dbReference type="EMBL" id="HG793125">
    <property type="protein sequence ID" value="CDK24987.1"/>
    <property type="molecule type" value="Genomic_DNA"/>
</dbReference>
<dbReference type="GO" id="GO:0016887">
    <property type="term" value="F:ATP hydrolysis activity"/>
    <property type="evidence" value="ECO:0007669"/>
    <property type="project" value="TreeGrafter"/>
</dbReference>
<gene>
    <name evidence="6" type="ORF">KUCA_T00000954001</name>
</gene>
<reference evidence="6" key="2">
    <citation type="submission" date="2014-02" db="EMBL/GenBank/DDBJ databases">
        <title>Complete DNA sequence of /Kuraishia capsulata/ illustrates novel genomic features among budding yeasts (/Saccharomycotina/).</title>
        <authorList>
            <person name="Morales L."/>
            <person name="Noel B."/>
            <person name="Porcel B."/>
            <person name="Marcet-Houben M."/>
            <person name="Hullo M-F."/>
            <person name="Sacerdot C."/>
            <person name="Tekaia F."/>
            <person name="Leh-Louis V."/>
            <person name="Despons L."/>
            <person name="Khanna V."/>
            <person name="Aury J-M."/>
            <person name="Barbe V."/>
            <person name="Couloux A."/>
            <person name="Labadie K."/>
            <person name="Pelletier E."/>
            <person name="Souciet J-L."/>
            <person name="Boekhout T."/>
            <person name="Gabaldon T."/>
            <person name="Wincker P."/>
            <person name="Dujon B."/>
        </authorList>
    </citation>
    <scope>NUCLEOTIDE SEQUENCE</scope>
    <source>
        <strain evidence="6">CBS 1993</strain>
    </source>
</reference>
<evidence type="ECO:0000313" key="6">
    <source>
        <dbReference type="EMBL" id="CDK24987.1"/>
    </source>
</evidence>
<dbReference type="Pfam" id="PF03179">
    <property type="entry name" value="V-ATPase_G"/>
    <property type="match status" value="1"/>
</dbReference>
<keyword evidence="2 5" id="KW-0813">Transport</keyword>
<dbReference type="GeneID" id="34518390"/>
<keyword evidence="3 5" id="KW-0375">Hydrogen ion transport</keyword>
<comment type="similarity">
    <text evidence="1 5">Belongs to the V-ATPase G subunit family.</text>
</comment>
<evidence type="ECO:0000256" key="1">
    <source>
        <dbReference type="ARBA" id="ARBA00010066"/>
    </source>
</evidence>
<dbReference type="GO" id="GO:0046961">
    <property type="term" value="F:proton-transporting ATPase activity, rotational mechanism"/>
    <property type="evidence" value="ECO:0007669"/>
    <property type="project" value="InterPro"/>
</dbReference>
<protein>
    <recommendedName>
        <fullName evidence="5">V-type proton ATPase subunit G</fullName>
    </recommendedName>
</protein>
<dbReference type="Gene3D" id="1.20.5.2950">
    <property type="match status" value="1"/>
</dbReference>
<keyword evidence="4 5" id="KW-0406">Ion transport</keyword>
<evidence type="ECO:0000256" key="4">
    <source>
        <dbReference type="ARBA" id="ARBA00023065"/>
    </source>
</evidence>
<dbReference type="RefSeq" id="XP_022457002.1">
    <property type="nucleotide sequence ID" value="XM_022605544.1"/>
</dbReference>
<dbReference type="PANTHER" id="PTHR12713">
    <property type="entry name" value="VACUOLAR ATP SYNTHASE SUBUNIT G"/>
    <property type="match status" value="1"/>
</dbReference>
<evidence type="ECO:0000256" key="2">
    <source>
        <dbReference type="ARBA" id="ARBA00022448"/>
    </source>
</evidence>
<dbReference type="STRING" id="1382522.W6MK61"/>
<sequence>MTLTCYYLAAIEIVSNQNEAHEIVSQARQYRAQKLKAAKADAAADIDVYKKKKEAELKGYEQEHSGSNKAAEEAAEAAVESELKAIKKTAAEKQAAVVKLLLEAVTKPTPELHINAA</sequence>
<organism evidence="6 7">
    <name type="scientific">Kuraishia capsulata CBS 1993</name>
    <dbReference type="NCBI Taxonomy" id="1382522"/>
    <lineage>
        <taxon>Eukaryota</taxon>
        <taxon>Fungi</taxon>
        <taxon>Dikarya</taxon>
        <taxon>Ascomycota</taxon>
        <taxon>Saccharomycotina</taxon>
        <taxon>Pichiomycetes</taxon>
        <taxon>Pichiales</taxon>
        <taxon>Pichiaceae</taxon>
        <taxon>Kuraishia</taxon>
    </lineage>
</organism>
<dbReference type="Proteomes" id="UP000019384">
    <property type="component" value="Unassembled WGS sequence"/>
</dbReference>